<dbReference type="Gene3D" id="3.40.630.30">
    <property type="match status" value="1"/>
</dbReference>
<dbReference type="PROSITE" id="PS51186">
    <property type="entry name" value="GNAT"/>
    <property type="match status" value="1"/>
</dbReference>
<dbReference type="EMBL" id="CP002792">
    <property type="protein sequence ID" value="AEH06483.1"/>
    <property type="molecule type" value="Genomic_DNA"/>
</dbReference>
<evidence type="ECO:0000256" key="1">
    <source>
        <dbReference type="ARBA" id="ARBA00022679"/>
    </source>
</evidence>
<dbReference type="InterPro" id="IPR000182">
    <property type="entry name" value="GNAT_dom"/>
</dbReference>
<dbReference type="InterPro" id="IPR016181">
    <property type="entry name" value="Acyl_CoA_acyltransferase"/>
</dbReference>
<dbReference type="KEGG" id="mok:Metok_0501"/>
<gene>
    <name evidence="4" type="ordered locus">Metok_0501</name>
</gene>
<organism evidence="4 5">
    <name type="scientific">Methanothermococcus okinawensis (strain DSM 14208 / JCM 11175 / IH1)</name>
    <dbReference type="NCBI Taxonomy" id="647113"/>
    <lineage>
        <taxon>Archaea</taxon>
        <taxon>Methanobacteriati</taxon>
        <taxon>Methanobacteriota</taxon>
        <taxon>Methanomada group</taxon>
        <taxon>Methanococci</taxon>
        <taxon>Methanococcales</taxon>
        <taxon>Methanococcaceae</taxon>
        <taxon>Methanothermococcus</taxon>
    </lineage>
</organism>
<keyword evidence="5" id="KW-1185">Reference proteome</keyword>
<dbReference type="eggNOG" id="arCOG00833">
    <property type="taxonomic scope" value="Archaea"/>
</dbReference>
<accession>F8AL45</accession>
<feature type="domain" description="N-acetyltransferase" evidence="3">
    <location>
        <begin position="2"/>
        <end position="147"/>
    </location>
</feature>
<dbReference type="Proteomes" id="UP000009296">
    <property type="component" value="Chromosome"/>
</dbReference>
<name>F8AL45_METOI</name>
<proteinExistence type="predicted"/>
<dbReference type="GO" id="GO:0031415">
    <property type="term" value="C:NatA complex"/>
    <property type="evidence" value="ECO:0007669"/>
    <property type="project" value="InterPro"/>
</dbReference>
<evidence type="ECO:0000313" key="5">
    <source>
        <dbReference type="Proteomes" id="UP000009296"/>
    </source>
</evidence>
<evidence type="ECO:0000259" key="3">
    <source>
        <dbReference type="PROSITE" id="PS51186"/>
    </source>
</evidence>
<reference evidence="4" key="1">
    <citation type="submission" date="2011-05" db="EMBL/GenBank/DDBJ databases">
        <title>Complete sequence of chromosome of Methanothermococcus okinawensis IH1.</title>
        <authorList>
            <consortium name="US DOE Joint Genome Institute"/>
            <person name="Lucas S."/>
            <person name="Han J."/>
            <person name="Lapidus A."/>
            <person name="Cheng J.-F."/>
            <person name="Goodwin L."/>
            <person name="Pitluck S."/>
            <person name="Peters L."/>
            <person name="Mikhailova N."/>
            <person name="Held B."/>
            <person name="Han C."/>
            <person name="Tapia R."/>
            <person name="Land M."/>
            <person name="Hauser L."/>
            <person name="Kyrpides N."/>
            <person name="Ivanova N."/>
            <person name="Pagani I."/>
            <person name="Sieprawska-Lupa M."/>
            <person name="Takai K."/>
            <person name="Miyazaki J."/>
            <person name="Whitman W."/>
            <person name="Woyke T."/>
        </authorList>
    </citation>
    <scope>NUCLEOTIDE SEQUENCE</scope>
    <source>
        <strain evidence="4">IH1</strain>
    </source>
</reference>
<evidence type="ECO:0000256" key="2">
    <source>
        <dbReference type="ARBA" id="ARBA00023315"/>
    </source>
</evidence>
<dbReference type="InterPro" id="IPR006464">
    <property type="entry name" value="AcTrfase_RimI/Ard1"/>
</dbReference>
<dbReference type="SUPFAM" id="SSF55729">
    <property type="entry name" value="Acyl-CoA N-acyltransferases (Nat)"/>
    <property type="match status" value="1"/>
</dbReference>
<dbReference type="HOGENOM" id="CLU_013985_23_0_2"/>
<dbReference type="Pfam" id="PF00583">
    <property type="entry name" value="Acetyltransf_1"/>
    <property type="match status" value="1"/>
</dbReference>
<dbReference type="PANTHER" id="PTHR23091">
    <property type="entry name" value="N-TERMINAL ACETYLTRANSFERASE"/>
    <property type="match status" value="1"/>
</dbReference>
<evidence type="ECO:0000313" key="4">
    <source>
        <dbReference type="EMBL" id="AEH06483.1"/>
    </source>
</evidence>
<dbReference type="RefSeq" id="WP_013866669.1">
    <property type="nucleotide sequence ID" value="NC_015636.1"/>
</dbReference>
<dbReference type="GO" id="GO:0004596">
    <property type="term" value="F:protein-N-terminal amino-acid acetyltransferase activity"/>
    <property type="evidence" value="ECO:0007669"/>
    <property type="project" value="InterPro"/>
</dbReference>
<dbReference type="InterPro" id="IPR045047">
    <property type="entry name" value="Ard1-like"/>
</dbReference>
<dbReference type="PANTHER" id="PTHR23091:SF4">
    <property type="entry name" value="N-TERMINAL AMINO-ACID N(ALPHA)-ACETYLTRANSFERASE NATA"/>
    <property type="match status" value="1"/>
</dbReference>
<keyword evidence="1" id="KW-0808">Transferase</keyword>
<dbReference type="GeneID" id="10772623"/>
<dbReference type="OrthoDB" id="43754at2157"/>
<sequence>MVKIRRLMEKDINRIIEIEKESFEYSYPPTLIRQLYISFPDGFLVAEDSNGNIMGYVIATMEWGNGHIVSIAVGKNYRNKGVGALLLNAIEDYLFKKCNAKYIVLEVRFDNINARKFYYKKGYEDKRLLSEYYDDGSDAILMVKKNPYLESNNYYPIIVNMW</sequence>
<dbReference type="NCBIfam" id="TIGR01575">
    <property type="entry name" value="rimI"/>
    <property type="match status" value="1"/>
</dbReference>
<dbReference type="CDD" id="cd04301">
    <property type="entry name" value="NAT_SF"/>
    <property type="match status" value="1"/>
</dbReference>
<keyword evidence="2" id="KW-0012">Acyltransferase</keyword>
<protein>
    <submittedName>
        <fullName evidence="4">Ribosomal-protein-alanine acetyltransferase</fullName>
    </submittedName>
</protein>
<dbReference type="STRING" id="647113.Metok_0501"/>
<dbReference type="AlphaFoldDB" id="F8AL45"/>